<reference evidence="3 4" key="1">
    <citation type="journal article" date="2012" name="J. Bacteriol.">
        <title>Genome Sequence of the Bacteriocin-Producing Strain Lactococcus garvieae DCC43.</title>
        <authorList>
            <person name="Gabrielsen C."/>
            <person name="Brede D.A."/>
            <person name="Hernandez P.E."/>
            <person name="Nes I.F."/>
            <person name="Diep D.B."/>
        </authorList>
    </citation>
    <scope>NUCLEOTIDE SEQUENCE [LARGE SCALE GENOMIC DNA]</scope>
    <source>
        <strain evidence="3 4">DCC43</strain>
    </source>
</reference>
<feature type="domain" description="Nudix hydrolase" evidence="2">
    <location>
        <begin position="64"/>
        <end position="191"/>
    </location>
</feature>
<dbReference type="Gene3D" id="3.90.79.10">
    <property type="entry name" value="Nucleoside Triphosphate Pyrophosphohydrolase"/>
    <property type="match status" value="1"/>
</dbReference>
<accession>K2PTK7</accession>
<dbReference type="PROSITE" id="PS51462">
    <property type="entry name" value="NUDIX"/>
    <property type="match status" value="1"/>
</dbReference>
<protein>
    <submittedName>
        <fullName evidence="3">ADP-ribose pyrophosphatase</fullName>
    </submittedName>
</protein>
<dbReference type="InterPro" id="IPR015797">
    <property type="entry name" value="NUDIX_hydrolase-like_dom_sf"/>
</dbReference>
<dbReference type="AlphaFoldDB" id="K2PTK7"/>
<evidence type="ECO:0000313" key="3">
    <source>
        <dbReference type="EMBL" id="EKF50831.1"/>
    </source>
</evidence>
<comment type="similarity">
    <text evidence="1">Belongs to the Nudix hydrolase family.</text>
</comment>
<name>K2PTK7_9LACT</name>
<evidence type="ECO:0000313" key="4">
    <source>
        <dbReference type="Proteomes" id="UP000006787"/>
    </source>
</evidence>
<dbReference type="Proteomes" id="UP000006787">
    <property type="component" value="Unassembled WGS sequence"/>
</dbReference>
<organism evidence="3 4">
    <name type="scientific">Lactococcus garvieae DCC43</name>
    <dbReference type="NCBI Taxonomy" id="1231377"/>
    <lineage>
        <taxon>Bacteria</taxon>
        <taxon>Bacillati</taxon>
        <taxon>Bacillota</taxon>
        <taxon>Bacilli</taxon>
        <taxon>Lactobacillales</taxon>
        <taxon>Streptococcaceae</taxon>
        <taxon>Lactococcus</taxon>
    </lineage>
</organism>
<evidence type="ECO:0000259" key="2">
    <source>
        <dbReference type="PROSITE" id="PS51462"/>
    </source>
</evidence>
<sequence>MDMIQTLAKLKALVDTSLYYTKDAYDKERLEEMKTLLLDLTQETTSYSIEELEPFFNEELGYVTPKVDVRAIVFHDNQLLLVKEKMEESWSLPGGWADVGYSASEIAKKEVKEESGLEVTPVSLFKVIDKAKHSYPRSLNYVYKIFFYCVTDNFAVETGLETSEARFFKREEVLALDNISFARNTLEDLLDAFEYHKHPFPGAQFD</sequence>
<dbReference type="InterPro" id="IPR059176">
    <property type="entry name" value="UDP-X_N"/>
</dbReference>
<evidence type="ECO:0000256" key="1">
    <source>
        <dbReference type="ARBA" id="ARBA00005582"/>
    </source>
</evidence>
<gene>
    <name evidence="3" type="ORF">C426_1756</name>
</gene>
<dbReference type="PATRIC" id="fig|1231377.3.peg.1736"/>
<dbReference type="RefSeq" id="WP_003136280.1">
    <property type="nucleotide sequence ID" value="NZ_AMQS01000031.1"/>
</dbReference>
<dbReference type="InterPro" id="IPR000086">
    <property type="entry name" value="NUDIX_hydrolase_dom"/>
</dbReference>
<dbReference type="PANTHER" id="PTHR43736:SF1">
    <property type="entry name" value="DIHYDRONEOPTERIN TRIPHOSPHATE DIPHOSPHATASE"/>
    <property type="match status" value="1"/>
</dbReference>
<dbReference type="Pfam" id="PF12535">
    <property type="entry name" value="Nudix_N"/>
    <property type="match status" value="1"/>
</dbReference>
<comment type="caution">
    <text evidence="3">The sequence shown here is derived from an EMBL/GenBank/DDBJ whole genome shotgun (WGS) entry which is preliminary data.</text>
</comment>
<dbReference type="eggNOG" id="COG1051">
    <property type="taxonomic scope" value="Bacteria"/>
</dbReference>
<dbReference type="Gene3D" id="6.10.250.1120">
    <property type="match status" value="1"/>
</dbReference>
<dbReference type="PANTHER" id="PTHR43736">
    <property type="entry name" value="ADP-RIBOSE PYROPHOSPHATASE"/>
    <property type="match status" value="1"/>
</dbReference>
<dbReference type="SUPFAM" id="SSF55811">
    <property type="entry name" value="Nudix"/>
    <property type="match status" value="1"/>
</dbReference>
<dbReference type="EMBL" id="AMQS01000031">
    <property type="protein sequence ID" value="EKF50831.1"/>
    <property type="molecule type" value="Genomic_DNA"/>
</dbReference>
<dbReference type="Pfam" id="PF00293">
    <property type="entry name" value="NUDIX"/>
    <property type="match status" value="1"/>
</dbReference>
<proteinExistence type="inferred from homology"/>